<dbReference type="PIRSF" id="PIRSF006431">
    <property type="entry name" value="Pept_S33"/>
    <property type="match status" value="1"/>
</dbReference>
<evidence type="ECO:0000259" key="14">
    <source>
        <dbReference type="Pfam" id="PF00561"/>
    </source>
</evidence>
<dbReference type="ESTHER" id="nithn-d5bwc1">
    <property type="family name" value="Proline_iminopeptidase"/>
</dbReference>
<evidence type="ECO:0000256" key="2">
    <source>
        <dbReference type="ARBA" id="ARBA00004496"/>
    </source>
</evidence>
<keyword evidence="6 11" id="KW-0031">Aminopeptidase</keyword>
<dbReference type="InterPro" id="IPR029058">
    <property type="entry name" value="AB_hydrolase_fold"/>
</dbReference>
<evidence type="ECO:0000256" key="9">
    <source>
        <dbReference type="ARBA" id="ARBA00022801"/>
    </source>
</evidence>
<dbReference type="NCBIfam" id="TIGR01249">
    <property type="entry name" value="pro_imino_pep_1"/>
    <property type="match status" value="1"/>
</dbReference>
<proteinExistence type="inferred from homology"/>
<evidence type="ECO:0000256" key="10">
    <source>
        <dbReference type="ARBA" id="ARBA00029605"/>
    </source>
</evidence>
<feature type="domain" description="AB hydrolase-1" evidence="14">
    <location>
        <begin position="36"/>
        <end position="293"/>
    </location>
</feature>
<feature type="active site" evidence="12">
    <location>
        <position position="263"/>
    </location>
</feature>
<evidence type="ECO:0000256" key="1">
    <source>
        <dbReference type="ARBA" id="ARBA00001585"/>
    </source>
</evidence>
<dbReference type="HOGENOM" id="CLU_043739_2_2_6"/>
<evidence type="ECO:0000313" key="15">
    <source>
        <dbReference type="EMBL" id="ADE13771.1"/>
    </source>
</evidence>
<feature type="active site" description="Proton donor" evidence="12">
    <location>
        <position position="291"/>
    </location>
</feature>
<dbReference type="KEGG" id="nhl:Nhal_0587"/>
<dbReference type="GO" id="GO:0004177">
    <property type="term" value="F:aminopeptidase activity"/>
    <property type="evidence" value="ECO:0007669"/>
    <property type="project" value="UniProtKB-UniRule"/>
</dbReference>
<keyword evidence="7 11" id="KW-0963">Cytoplasm</keyword>
<name>D5BWC1_NITHN</name>
<dbReference type="AlphaFoldDB" id="D5BWC1"/>
<dbReference type="Pfam" id="PF00561">
    <property type="entry name" value="Abhydrolase_1"/>
    <property type="match status" value="1"/>
</dbReference>
<dbReference type="SUPFAM" id="SSF53474">
    <property type="entry name" value="alpha/beta-Hydrolases"/>
    <property type="match status" value="1"/>
</dbReference>
<evidence type="ECO:0000256" key="12">
    <source>
        <dbReference type="PIRSR" id="PIRSR006431-1"/>
    </source>
</evidence>
<gene>
    <name evidence="15" type="ordered locus">Nhal_0587</name>
</gene>
<comment type="similarity">
    <text evidence="3 11 13">Belongs to the peptidase S33 family.</text>
</comment>
<sequence>MLSLYPDIKPYVRHTLAVEAPHQLYVEECGHPGGLPVLVLHGGPGNGCQPHQRCFFDPDLYRVILFDQRGCGRSQPHGELEKNTTTGLLADIEHIRKHLGIERWLIFGGSWGATLGLLYAEAYPNQVLGLLLRGIFLGREQDTRWFLQEGTPQIFPDVWDSLVEDIPPGEQNNLIEAFHRLLNSPDELAQMAAAKALNTWESSCSRLVSGKMPSPQAHPALLAQARLRIHYARNHYFIKPNQILNNAHQLANIPGIIIHGRYDVLCPVGNAWELHQAWPLSELQIVPVAGHAATEPAIVDALVRATNLMARRVG</sequence>
<evidence type="ECO:0000256" key="4">
    <source>
        <dbReference type="ARBA" id="ARBA00012568"/>
    </source>
</evidence>
<dbReference type="InterPro" id="IPR000073">
    <property type="entry name" value="AB_hydrolase_1"/>
</dbReference>
<evidence type="ECO:0000256" key="13">
    <source>
        <dbReference type="RuleBase" id="RU003421"/>
    </source>
</evidence>
<accession>D5BWC1</accession>
<dbReference type="InterPro" id="IPR005944">
    <property type="entry name" value="Pro_iminopeptidase"/>
</dbReference>
<reference evidence="16" key="1">
    <citation type="submission" date="2010-04" db="EMBL/GenBank/DDBJ databases">
        <title>Complete genome sequence of Nitrosococcus halophilus Nc4, a salt-adapted, aerobic obligate ammonia-oxidizing sulfur purple bacterium.</title>
        <authorList>
            <consortium name="US DOE Joint Genome Institute"/>
            <person name="Campbell M.A."/>
            <person name="Malfatti S.A."/>
            <person name="Chain P.S.G."/>
            <person name="Heidelberg J.F."/>
            <person name="Ward B.B."/>
            <person name="Klotz M.G."/>
        </authorList>
    </citation>
    <scope>NUCLEOTIDE SEQUENCE [LARGE SCALE GENOMIC DNA]</scope>
    <source>
        <strain evidence="16">Nc4</strain>
    </source>
</reference>
<dbReference type="PANTHER" id="PTHR43722:SF1">
    <property type="entry name" value="PROLINE IMINOPEPTIDASE"/>
    <property type="match status" value="1"/>
</dbReference>
<dbReference type="PANTHER" id="PTHR43722">
    <property type="entry name" value="PROLINE IMINOPEPTIDASE"/>
    <property type="match status" value="1"/>
</dbReference>
<evidence type="ECO:0000256" key="6">
    <source>
        <dbReference type="ARBA" id="ARBA00022438"/>
    </source>
</evidence>
<keyword evidence="8 11" id="KW-0645">Protease</keyword>
<feature type="active site" description="Nucleophile" evidence="12">
    <location>
        <position position="110"/>
    </location>
</feature>
<dbReference type="PRINTS" id="PR00793">
    <property type="entry name" value="PROAMNOPTASE"/>
</dbReference>
<dbReference type="GO" id="GO:0005737">
    <property type="term" value="C:cytoplasm"/>
    <property type="evidence" value="ECO:0007669"/>
    <property type="project" value="UniProtKB-SubCell"/>
</dbReference>
<evidence type="ECO:0000313" key="16">
    <source>
        <dbReference type="Proteomes" id="UP000001844"/>
    </source>
</evidence>
<dbReference type="eggNOG" id="COG0596">
    <property type="taxonomic scope" value="Bacteria"/>
</dbReference>
<dbReference type="STRING" id="472759.Nhal_0587"/>
<organism evidence="15 16">
    <name type="scientific">Nitrosococcus halophilus (strain Nc4)</name>
    <dbReference type="NCBI Taxonomy" id="472759"/>
    <lineage>
        <taxon>Bacteria</taxon>
        <taxon>Pseudomonadati</taxon>
        <taxon>Pseudomonadota</taxon>
        <taxon>Gammaproteobacteria</taxon>
        <taxon>Chromatiales</taxon>
        <taxon>Chromatiaceae</taxon>
        <taxon>Nitrosococcus</taxon>
    </lineage>
</organism>
<dbReference type="Gene3D" id="3.40.50.1820">
    <property type="entry name" value="alpha/beta hydrolase"/>
    <property type="match status" value="1"/>
</dbReference>
<dbReference type="RefSeq" id="WP_013031666.1">
    <property type="nucleotide sequence ID" value="NC_013960.1"/>
</dbReference>
<comment type="subcellular location">
    <subcellularLocation>
        <location evidence="2 11">Cytoplasm</location>
    </subcellularLocation>
</comment>
<evidence type="ECO:0000256" key="8">
    <source>
        <dbReference type="ARBA" id="ARBA00022670"/>
    </source>
</evidence>
<dbReference type="GO" id="GO:0006508">
    <property type="term" value="P:proteolysis"/>
    <property type="evidence" value="ECO:0007669"/>
    <property type="project" value="UniProtKB-KW"/>
</dbReference>
<keyword evidence="16" id="KW-1185">Reference proteome</keyword>
<evidence type="ECO:0000256" key="7">
    <source>
        <dbReference type="ARBA" id="ARBA00022490"/>
    </source>
</evidence>
<dbReference type="EMBL" id="CP001798">
    <property type="protein sequence ID" value="ADE13771.1"/>
    <property type="molecule type" value="Genomic_DNA"/>
</dbReference>
<keyword evidence="9 11" id="KW-0378">Hydrolase</keyword>
<dbReference type="InterPro" id="IPR002410">
    <property type="entry name" value="Peptidase_S33"/>
</dbReference>
<comment type="catalytic activity">
    <reaction evidence="1 11 13">
        <text>Release of N-terminal proline from a peptide.</text>
        <dbReference type="EC" id="3.4.11.5"/>
    </reaction>
</comment>
<evidence type="ECO:0000256" key="11">
    <source>
        <dbReference type="PIRNR" id="PIRNR006431"/>
    </source>
</evidence>
<dbReference type="Proteomes" id="UP000001844">
    <property type="component" value="Chromosome"/>
</dbReference>
<dbReference type="EC" id="3.4.11.5" evidence="4 11"/>
<protein>
    <recommendedName>
        <fullName evidence="5 11">Proline iminopeptidase</fullName>
        <shortName evidence="11">PIP</shortName>
        <ecNumber evidence="4 11">3.4.11.5</ecNumber>
    </recommendedName>
    <alternativeName>
        <fullName evidence="10 11">Prolyl aminopeptidase</fullName>
    </alternativeName>
</protein>
<dbReference type="MEROPS" id="S33.001"/>
<evidence type="ECO:0000256" key="5">
    <source>
        <dbReference type="ARBA" id="ARBA00021843"/>
    </source>
</evidence>
<dbReference type="OrthoDB" id="9796770at2"/>
<evidence type="ECO:0000256" key="3">
    <source>
        <dbReference type="ARBA" id="ARBA00010088"/>
    </source>
</evidence>